<reference evidence="1" key="1">
    <citation type="journal article" date="2020" name="Stud. Mycol.">
        <title>101 Dothideomycetes genomes: a test case for predicting lifestyles and emergence of pathogens.</title>
        <authorList>
            <person name="Haridas S."/>
            <person name="Albert R."/>
            <person name="Binder M."/>
            <person name="Bloem J."/>
            <person name="Labutti K."/>
            <person name="Salamov A."/>
            <person name="Andreopoulos B."/>
            <person name="Baker S."/>
            <person name="Barry K."/>
            <person name="Bills G."/>
            <person name="Bluhm B."/>
            <person name="Cannon C."/>
            <person name="Castanera R."/>
            <person name="Culley D."/>
            <person name="Daum C."/>
            <person name="Ezra D."/>
            <person name="Gonzalez J."/>
            <person name="Henrissat B."/>
            <person name="Kuo A."/>
            <person name="Liang C."/>
            <person name="Lipzen A."/>
            <person name="Lutzoni F."/>
            <person name="Magnuson J."/>
            <person name="Mondo S."/>
            <person name="Nolan M."/>
            <person name="Ohm R."/>
            <person name="Pangilinan J."/>
            <person name="Park H.-J."/>
            <person name="Ramirez L."/>
            <person name="Alfaro M."/>
            <person name="Sun H."/>
            <person name="Tritt A."/>
            <person name="Yoshinaga Y."/>
            <person name="Zwiers L.-H."/>
            <person name="Turgeon B."/>
            <person name="Goodwin S."/>
            <person name="Spatafora J."/>
            <person name="Crous P."/>
            <person name="Grigoriev I."/>
        </authorList>
    </citation>
    <scope>NUCLEOTIDE SEQUENCE</scope>
    <source>
        <strain evidence="1">HMLAC05119</strain>
    </source>
</reference>
<gene>
    <name evidence="1" type="ORF">BDU57DRAFT_529418</name>
</gene>
<dbReference type="AlphaFoldDB" id="A0A6A5QKR9"/>
<keyword evidence="2" id="KW-1185">Reference proteome</keyword>
<dbReference type="EMBL" id="ML979135">
    <property type="protein sequence ID" value="KAF1916331.1"/>
    <property type="molecule type" value="Genomic_DNA"/>
</dbReference>
<sequence length="103" mass="11772">MSRYVSSSSASSLKNNAYSLRTTIGDVIITRGALVTYYKKRYSLKVQPSNNSNYPSKLYIAKINKLVYLLSKEVPYTNYYTKGYNTYSFTINSNNLTKDSYLS</sequence>
<evidence type="ECO:0000313" key="1">
    <source>
        <dbReference type="EMBL" id="KAF1916331.1"/>
    </source>
</evidence>
<organism evidence="1 2">
    <name type="scientific">Ampelomyces quisqualis</name>
    <name type="common">Powdery mildew agent</name>
    <dbReference type="NCBI Taxonomy" id="50730"/>
    <lineage>
        <taxon>Eukaryota</taxon>
        <taxon>Fungi</taxon>
        <taxon>Dikarya</taxon>
        <taxon>Ascomycota</taxon>
        <taxon>Pezizomycotina</taxon>
        <taxon>Dothideomycetes</taxon>
        <taxon>Pleosporomycetidae</taxon>
        <taxon>Pleosporales</taxon>
        <taxon>Pleosporineae</taxon>
        <taxon>Phaeosphaeriaceae</taxon>
        <taxon>Ampelomyces</taxon>
    </lineage>
</organism>
<protein>
    <submittedName>
        <fullName evidence="1">Uncharacterized protein</fullName>
    </submittedName>
</protein>
<name>A0A6A5QKR9_AMPQU</name>
<accession>A0A6A5QKR9</accession>
<dbReference type="Proteomes" id="UP000800096">
    <property type="component" value="Unassembled WGS sequence"/>
</dbReference>
<evidence type="ECO:0000313" key="2">
    <source>
        <dbReference type="Proteomes" id="UP000800096"/>
    </source>
</evidence>
<proteinExistence type="predicted"/>